<evidence type="ECO:0000256" key="2">
    <source>
        <dbReference type="ARBA" id="ARBA00023004"/>
    </source>
</evidence>
<dbReference type="PANTHER" id="PTHR13096:SF9">
    <property type="entry name" value="BIFUNCTIONAL LYSINE-SPECIFIC DEMETHYLASE AND HISTIDYL-HYDROXYLASE"/>
    <property type="match status" value="1"/>
</dbReference>
<dbReference type="InterPro" id="IPR039994">
    <property type="entry name" value="NO66-like"/>
</dbReference>
<keyword evidence="6" id="KW-1185">Reference proteome</keyword>
<feature type="domain" description="JmjC" evidence="4">
    <location>
        <begin position="227"/>
        <end position="372"/>
    </location>
</feature>
<dbReference type="GO" id="GO:0005634">
    <property type="term" value="C:nucleus"/>
    <property type="evidence" value="ECO:0007669"/>
    <property type="project" value="UniProtKB-SubCell"/>
</dbReference>
<keyword evidence="2 3" id="KW-0408">Iron</keyword>
<dbReference type="SUPFAM" id="SSF51197">
    <property type="entry name" value="Clavaminate synthase-like"/>
    <property type="match status" value="1"/>
</dbReference>
<sequence length="575" mass="65998">MLVNSCTTKQLQKIPRNVSKSFVIHLKRLWEEVHQMMLCGTSLQSSRERHFCVSNIKTNDLAESIFRLSIENSLCEGPSNIKQIMSSIFYLEEVDFEQFILHYWEVSPLLIRGSSKDSLKQGNIFGCLAESFQSKDMPPFLPSLLKNLTSCPPIESDELNVLRFLEEARNHFGCPIIYQQDLRVVKTHHSEGELHYSLKQSGSSSSQAHFFHVNDILKCEEAYNNGYTIALRGMEFRFESIAAIADGLASLFGQPSAGVNMYLTPPNSQGLSRHSDDHCVFVCQLVGAKEWNIFPRPSLQLPRLYESNGSLPDSEAENQALDGRKQFLLKEGDILYIPRGFPHEARATIDENGSARFSLHLTLAVEVEPPFEWEGFIHIALNRWYEKQRESQQQFADMMSWSLHITSVNLLHVAIKLIGDIDPTFRKACLVGQTSLSTVSKGWLTMNQRMIFKYLISRINTESKFSDSLESLERAVQKHEDFFQQLRWMQHLTREGDESHRSCFSSADTRKILHLCSQHKDIIGAAFLQVKSKFCIEALFEDVEPNYKMFLERYKKVRKQYTNGMLSLHLTGDKM</sequence>
<keyword evidence="3" id="KW-0539">Nucleus</keyword>
<evidence type="ECO:0000256" key="3">
    <source>
        <dbReference type="RuleBase" id="RU366061"/>
    </source>
</evidence>
<proteinExistence type="inferred from homology"/>
<dbReference type="Proteomes" id="UP001630127">
    <property type="component" value="Unassembled WGS sequence"/>
</dbReference>
<dbReference type="GO" id="GO:0016706">
    <property type="term" value="F:2-oxoglutarate-dependent dioxygenase activity"/>
    <property type="evidence" value="ECO:0007669"/>
    <property type="project" value="UniProtKB-UniRule"/>
</dbReference>
<reference evidence="5 6" key="1">
    <citation type="submission" date="2024-11" db="EMBL/GenBank/DDBJ databases">
        <title>A near-complete genome assembly of Cinchona calisaya.</title>
        <authorList>
            <person name="Lian D.C."/>
            <person name="Zhao X.W."/>
            <person name="Wei L."/>
        </authorList>
    </citation>
    <scope>NUCLEOTIDE SEQUENCE [LARGE SCALE GENOMIC DNA]</scope>
    <source>
        <tissue evidence="5">Nenye</tissue>
    </source>
</reference>
<keyword evidence="3" id="KW-0223">Dioxygenase</keyword>
<accession>A0ABD3AW69</accession>
<dbReference type="InterPro" id="IPR003347">
    <property type="entry name" value="JmjC_dom"/>
</dbReference>
<dbReference type="Pfam" id="PF08007">
    <property type="entry name" value="JmjC_2"/>
    <property type="match status" value="1"/>
</dbReference>
<protein>
    <recommendedName>
        <fullName evidence="3">Bifunctional lysine-specific demethylase and histidyl-hydroxylase</fullName>
        <ecNumber evidence="3">1.14.11.-</ecNumber>
    </recommendedName>
</protein>
<dbReference type="Gene3D" id="2.60.120.650">
    <property type="entry name" value="Cupin"/>
    <property type="match status" value="1"/>
</dbReference>
<keyword evidence="3" id="KW-0560">Oxidoreductase</keyword>
<dbReference type="AlphaFoldDB" id="A0ABD3AW69"/>
<dbReference type="PROSITE" id="PS51184">
    <property type="entry name" value="JMJC"/>
    <property type="match status" value="1"/>
</dbReference>
<dbReference type="CDD" id="cd02208">
    <property type="entry name" value="cupin_RmlC-like"/>
    <property type="match status" value="1"/>
</dbReference>
<keyword evidence="3" id="KW-0805">Transcription regulation</keyword>
<keyword evidence="1 3" id="KW-0479">Metal-binding</keyword>
<evidence type="ECO:0000256" key="1">
    <source>
        <dbReference type="ARBA" id="ARBA00022723"/>
    </source>
</evidence>
<name>A0ABD3AW69_9GENT</name>
<comment type="subcellular location">
    <subcellularLocation>
        <location evidence="3">Nucleus</location>
    </subcellularLocation>
</comment>
<comment type="caution">
    <text evidence="5">The sequence shown here is derived from an EMBL/GenBank/DDBJ whole genome shotgun (WGS) entry which is preliminary data.</text>
</comment>
<comment type="cofactor">
    <cofactor evidence="3">
        <name>Fe(2+)</name>
        <dbReference type="ChEBI" id="CHEBI:29033"/>
    </cofactor>
    <text evidence="3">Binds 1 Fe(2+) ion per subunit.</text>
</comment>
<evidence type="ECO:0000313" key="6">
    <source>
        <dbReference type="Proteomes" id="UP001630127"/>
    </source>
</evidence>
<gene>
    <name evidence="5" type="ORF">ACH5RR_003912</name>
</gene>
<dbReference type="EC" id="1.14.11.-" evidence="3"/>
<comment type="similarity">
    <text evidence="3">Belongs to the ROX family.</text>
</comment>
<keyword evidence="3" id="KW-0804">Transcription</keyword>
<evidence type="ECO:0000313" key="5">
    <source>
        <dbReference type="EMBL" id="KAL3535451.1"/>
    </source>
</evidence>
<evidence type="ECO:0000259" key="4">
    <source>
        <dbReference type="PROSITE" id="PS51184"/>
    </source>
</evidence>
<dbReference type="EMBL" id="JBJUIK010000002">
    <property type="protein sequence ID" value="KAL3535451.1"/>
    <property type="molecule type" value="Genomic_DNA"/>
</dbReference>
<dbReference type="GO" id="GO:0005506">
    <property type="term" value="F:iron ion binding"/>
    <property type="evidence" value="ECO:0007669"/>
    <property type="project" value="UniProtKB-UniRule"/>
</dbReference>
<dbReference type="PANTHER" id="PTHR13096">
    <property type="entry name" value="MINA53 MYC INDUCED NUCLEAR ANTIGEN"/>
    <property type="match status" value="1"/>
</dbReference>
<comment type="function">
    <text evidence="3">Oxygenase that can act as both a histone lysine demethylase and a ribosomal histidine hydroxylase.</text>
</comment>
<organism evidence="5 6">
    <name type="scientific">Cinchona calisaya</name>
    <dbReference type="NCBI Taxonomy" id="153742"/>
    <lineage>
        <taxon>Eukaryota</taxon>
        <taxon>Viridiplantae</taxon>
        <taxon>Streptophyta</taxon>
        <taxon>Embryophyta</taxon>
        <taxon>Tracheophyta</taxon>
        <taxon>Spermatophyta</taxon>
        <taxon>Magnoliopsida</taxon>
        <taxon>eudicotyledons</taxon>
        <taxon>Gunneridae</taxon>
        <taxon>Pentapetalae</taxon>
        <taxon>asterids</taxon>
        <taxon>lamiids</taxon>
        <taxon>Gentianales</taxon>
        <taxon>Rubiaceae</taxon>
        <taxon>Cinchonoideae</taxon>
        <taxon>Cinchoneae</taxon>
        <taxon>Cinchona</taxon>
    </lineage>
</organism>